<gene>
    <name evidence="1" type="ORF">V1479_00075</name>
</gene>
<dbReference type="Proteomes" id="UP001559025">
    <property type="component" value="Unassembled WGS sequence"/>
</dbReference>
<organism evidence="1 2">
    <name type="scientific">Neoaquamicrobium sediminum</name>
    <dbReference type="NCBI Taxonomy" id="1849104"/>
    <lineage>
        <taxon>Bacteria</taxon>
        <taxon>Pseudomonadati</taxon>
        <taxon>Pseudomonadota</taxon>
        <taxon>Alphaproteobacteria</taxon>
        <taxon>Hyphomicrobiales</taxon>
        <taxon>Phyllobacteriaceae</taxon>
        <taxon>Neoaquamicrobium</taxon>
    </lineage>
</organism>
<comment type="caution">
    <text evidence="1">The sequence shown here is derived from an EMBL/GenBank/DDBJ whole genome shotgun (WGS) entry which is preliminary data.</text>
</comment>
<evidence type="ECO:0000313" key="1">
    <source>
        <dbReference type="EMBL" id="MEX4005674.1"/>
    </source>
</evidence>
<dbReference type="InterPro" id="IPR053838">
    <property type="entry name" value="DUF6925"/>
</dbReference>
<protein>
    <submittedName>
        <fullName evidence="1">Uncharacterized protein</fullName>
    </submittedName>
</protein>
<dbReference type="EMBL" id="JAZHFV010000001">
    <property type="protein sequence ID" value="MEX4005674.1"/>
    <property type="molecule type" value="Genomic_DNA"/>
</dbReference>
<accession>A0ABV3WLY1</accession>
<keyword evidence="2" id="KW-1185">Reference proteome</keyword>
<dbReference type="Pfam" id="PF21973">
    <property type="entry name" value="DUF6925"/>
    <property type="match status" value="1"/>
</dbReference>
<dbReference type="RefSeq" id="WP_368801138.1">
    <property type="nucleotide sequence ID" value="NZ_JAZHFV010000001.1"/>
</dbReference>
<reference evidence="1 2" key="1">
    <citation type="submission" date="2024-01" db="EMBL/GenBank/DDBJ databases">
        <title>New evidence supports the origin of RcGTA from prophage.</title>
        <authorList>
            <person name="Xu Y."/>
            <person name="Liu B."/>
            <person name="Chen F."/>
        </authorList>
    </citation>
    <scope>NUCLEOTIDE SEQUENCE [LARGE SCALE GENOMIC DNA]</scope>
    <source>
        <strain evidence="1 2">CBW1107-2</strain>
    </source>
</reference>
<name>A0ABV3WLY1_9HYPH</name>
<evidence type="ECO:0000313" key="2">
    <source>
        <dbReference type="Proteomes" id="UP001559025"/>
    </source>
</evidence>
<proteinExistence type="predicted"/>
<sequence>MTQLPQLLAEHLCDWRSGWSMGTFGAIAEFHHDEGEKPQVDDAAGLARATSRGGVRIDADRVAEIVPLAYETLSPRAHRWTQAVALCMPEATARRTARAVLTELGPDIEAVRPQDRDGVLFDMGLSLPQCDFCIRTADPALLEILRQAEGRSLFEPGNPAMPAILTAHPHRVAITNIGRVEVYQKIGGPDTGGVSPPGPHTHLLPKLLATGRTHSANTPIPKGLLPLGSLHPGNPVIGAMGEDRPFDAALHEAFQQMLVRFGSTEAVAEKTRVLEAVSRADEPTTYGLPRTRLGRVAMRLALRQQAHVTAEASDTAAHAEINRWIAAIEPAGGNEADTDDDAPGH</sequence>